<proteinExistence type="predicted"/>
<dbReference type="AlphaFoldDB" id="A0A0E9XZD3"/>
<name>A0A0E9XZD3_ANGAN</name>
<protein>
    <submittedName>
        <fullName evidence="1">Uncharacterized protein</fullName>
    </submittedName>
</protein>
<evidence type="ECO:0000313" key="1">
    <source>
        <dbReference type="EMBL" id="JAI07762.1"/>
    </source>
</evidence>
<organism evidence="1">
    <name type="scientific">Anguilla anguilla</name>
    <name type="common">European freshwater eel</name>
    <name type="synonym">Muraena anguilla</name>
    <dbReference type="NCBI Taxonomy" id="7936"/>
    <lineage>
        <taxon>Eukaryota</taxon>
        <taxon>Metazoa</taxon>
        <taxon>Chordata</taxon>
        <taxon>Craniata</taxon>
        <taxon>Vertebrata</taxon>
        <taxon>Euteleostomi</taxon>
        <taxon>Actinopterygii</taxon>
        <taxon>Neopterygii</taxon>
        <taxon>Teleostei</taxon>
        <taxon>Anguilliformes</taxon>
        <taxon>Anguillidae</taxon>
        <taxon>Anguilla</taxon>
    </lineage>
</organism>
<dbReference type="EMBL" id="GBXM01000816">
    <property type="protein sequence ID" value="JAI07762.1"/>
    <property type="molecule type" value="Transcribed_RNA"/>
</dbReference>
<reference evidence="1" key="2">
    <citation type="journal article" date="2015" name="Fish Shellfish Immunol.">
        <title>Early steps in the European eel (Anguilla anguilla)-Vibrio vulnificus interaction in the gills: Role of the RtxA13 toxin.</title>
        <authorList>
            <person name="Callol A."/>
            <person name="Pajuelo D."/>
            <person name="Ebbesson L."/>
            <person name="Teles M."/>
            <person name="MacKenzie S."/>
            <person name="Amaro C."/>
        </authorList>
    </citation>
    <scope>NUCLEOTIDE SEQUENCE</scope>
</reference>
<accession>A0A0E9XZD3</accession>
<reference evidence="1" key="1">
    <citation type="submission" date="2014-11" db="EMBL/GenBank/DDBJ databases">
        <authorList>
            <person name="Amaro Gonzalez C."/>
        </authorList>
    </citation>
    <scope>NUCLEOTIDE SEQUENCE</scope>
</reference>
<sequence length="26" mass="2923">MREISCTEIFSMIEFVLNASVGFSIV</sequence>